<organism evidence="1 2">
    <name type="scientific">Megasphaera paucivorans</name>
    <dbReference type="NCBI Taxonomy" id="349095"/>
    <lineage>
        <taxon>Bacteria</taxon>
        <taxon>Bacillati</taxon>
        <taxon>Bacillota</taxon>
        <taxon>Negativicutes</taxon>
        <taxon>Veillonellales</taxon>
        <taxon>Veillonellaceae</taxon>
        <taxon>Megasphaera</taxon>
    </lineage>
</organism>
<dbReference type="STRING" id="349095.SAMN05660299_02563"/>
<evidence type="ECO:0000313" key="2">
    <source>
        <dbReference type="Proteomes" id="UP000199309"/>
    </source>
</evidence>
<dbReference type="Proteomes" id="UP000199309">
    <property type="component" value="Unassembled WGS sequence"/>
</dbReference>
<sequence>MEKENRFLKKAAAYRPRKSALEAVGTARKRCFQMKWVVEFDIVGLFDNINHGILIIKQCIETYAENGHTGDLSSAEYLSA</sequence>
<keyword evidence="2" id="KW-1185">Reference proteome</keyword>
<proteinExistence type="predicted"/>
<dbReference type="EMBL" id="FNHQ01000040">
    <property type="protein sequence ID" value="SDN34841.1"/>
    <property type="molecule type" value="Genomic_DNA"/>
</dbReference>
<accession>A0A1H0ANB1</accession>
<dbReference type="AlphaFoldDB" id="A0A1H0ANB1"/>
<gene>
    <name evidence="1" type="ORF">SAMN05660299_02563</name>
</gene>
<evidence type="ECO:0008006" key="3">
    <source>
        <dbReference type="Google" id="ProtNLM"/>
    </source>
</evidence>
<protein>
    <recommendedName>
        <fullName evidence="3">Reverse transcriptase (RNA-dependent DNA polymerase)</fullName>
    </recommendedName>
</protein>
<evidence type="ECO:0000313" key="1">
    <source>
        <dbReference type="EMBL" id="SDN34841.1"/>
    </source>
</evidence>
<name>A0A1H0ANB1_9FIRM</name>
<reference evidence="1 2" key="1">
    <citation type="submission" date="2016-10" db="EMBL/GenBank/DDBJ databases">
        <authorList>
            <person name="de Groot N.N."/>
        </authorList>
    </citation>
    <scope>NUCLEOTIDE SEQUENCE [LARGE SCALE GENOMIC DNA]</scope>
    <source>
        <strain evidence="1 2">DSM 16981</strain>
    </source>
</reference>